<reference evidence="2 3" key="1">
    <citation type="submission" date="2020-08" db="EMBL/GenBank/DDBJ databases">
        <title>Genome sequence of Hymenobacter qilianensis JCM 19763T.</title>
        <authorList>
            <person name="Hyun D.-W."/>
            <person name="Bae J.-W."/>
        </authorList>
    </citation>
    <scope>NUCLEOTIDE SEQUENCE [LARGE SCALE GENOMIC DNA]</scope>
    <source>
        <strain evidence="2 3">JCM 19763</strain>
    </source>
</reference>
<dbReference type="Gene3D" id="3.90.550.10">
    <property type="entry name" value="Spore Coat Polysaccharide Biosynthesis Protein SpsA, Chain A"/>
    <property type="match status" value="1"/>
</dbReference>
<dbReference type="RefSeq" id="WP_187732448.1">
    <property type="nucleotide sequence ID" value="NZ_CP060784.1"/>
</dbReference>
<gene>
    <name evidence="2" type="ORF">H9L05_20355</name>
</gene>
<evidence type="ECO:0000313" key="3">
    <source>
        <dbReference type="Proteomes" id="UP000516093"/>
    </source>
</evidence>
<dbReference type="SUPFAM" id="SSF53448">
    <property type="entry name" value="Nucleotide-diphospho-sugar transferases"/>
    <property type="match status" value="1"/>
</dbReference>
<dbReference type="Proteomes" id="UP000516093">
    <property type="component" value="Chromosome"/>
</dbReference>
<keyword evidence="3" id="KW-1185">Reference proteome</keyword>
<protein>
    <submittedName>
        <fullName evidence="2">Nucleotidyltransferase family protein</fullName>
    </submittedName>
</protein>
<dbReference type="GO" id="GO:0016779">
    <property type="term" value="F:nucleotidyltransferase activity"/>
    <property type="evidence" value="ECO:0007669"/>
    <property type="project" value="UniProtKB-ARBA"/>
</dbReference>
<name>A0A7H0GV73_9BACT</name>
<organism evidence="2 3">
    <name type="scientific">Hymenobacter qilianensis</name>
    <dbReference type="NCBI Taxonomy" id="1385715"/>
    <lineage>
        <taxon>Bacteria</taxon>
        <taxon>Pseudomonadati</taxon>
        <taxon>Bacteroidota</taxon>
        <taxon>Cytophagia</taxon>
        <taxon>Cytophagales</taxon>
        <taxon>Hymenobacteraceae</taxon>
        <taxon>Hymenobacter</taxon>
    </lineage>
</organism>
<dbReference type="InterPro" id="IPR029044">
    <property type="entry name" value="Nucleotide-diphossugar_trans"/>
</dbReference>
<dbReference type="KEGG" id="hqi:H9L05_20355"/>
<sequence>MLSELNPDSATAASVALILLAAGASARMRQPKQLLYYQGKTLLRWAAETAAATGCQPLVLVTGALHEPLIPEVEGLSFLTAHNADWATGMGSSIRAGLAALEKAPQPPSAIVVMLCDQPLLTPALLLQLIKKQQLTQAPVVAAAYGGTLGVPAVFSADTFPALRQLGGAEGARQLIASYGSAVGSVPFPGGFWTLIRPPNTHLCWKMTWANKPPRMRIRKLNHWRNPDCPKTRYLAHYHFLSLFVCSKLPWLLRPQSRRITRVLPMVGPCTIGPIRCIRW</sequence>
<dbReference type="CDD" id="cd04182">
    <property type="entry name" value="GT_2_like_f"/>
    <property type="match status" value="1"/>
</dbReference>
<dbReference type="Pfam" id="PF12804">
    <property type="entry name" value="NTP_transf_3"/>
    <property type="match status" value="1"/>
</dbReference>
<dbReference type="PANTHER" id="PTHR43777:SF1">
    <property type="entry name" value="MOLYBDENUM COFACTOR CYTIDYLYLTRANSFERASE"/>
    <property type="match status" value="1"/>
</dbReference>
<dbReference type="InterPro" id="IPR025877">
    <property type="entry name" value="MobA-like_NTP_Trfase"/>
</dbReference>
<evidence type="ECO:0000259" key="1">
    <source>
        <dbReference type="Pfam" id="PF12804"/>
    </source>
</evidence>
<proteinExistence type="predicted"/>
<dbReference type="AlphaFoldDB" id="A0A7H0GV73"/>
<keyword evidence="2" id="KW-0808">Transferase</keyword>
<accession>A0A7H0GV73</accession>
<dbReference type="EMBL" id="CP060784">
    <property type="protein sequence ID" value="QNP52189.1"/>
    <property type="molecule type" value="Genomic_DNA"/>
</dbReference>
<feature type="domain" description="MobA-like NTP transferase" evidence="1">
    <location>
        <begin position="18"/>
        <end position="179"/>
    </location>
</feature>
<dbReference type="PANTHER" id="PTHR43777">
    <property type="entry name" value="MOLYBDENUM COFACTOR CYTIDYLYLTRANSFERASE"/>
    <property type="match status" value="1"/>
</dbReference>
<evidence type="ECO:0000313" key="2">
    <source>
        <dbReference type="EMBL" id="QNP52189.1"/>
    </source>
</evidence>